<dbReference type="InterPro" id="IPR003731">
    <property type="entry name" value="Di-Nase_FeMo-co_biosynth"/>
</dbReference>
<organism evidence="2 3">
    <name type="scientific">Acidiplasma cupricumulans</name>
    <dbReference type="NCBI Taxonomy" id="312540"/>
    <lineage>
        <taxon>Archaea</taxon>
        <taxon>Methanobacteriati</taxon>
        <taxon>Thermoplasmatota</taxon>
        <taxon>Thermoplasmata</taxon>
        <taxon>Thermoplasmatales</taxon>
        <taxon>Ferroplasmaceae</taxon>
        <taxon>Acidiplasma</taxon>
    </lineage>
</organism>
<proteinExistence type="predicted"/>
<sequence>MEILAMPVTDGMVDMPGKAREVHIFKISDNRNKCNLIKKYKNPALEIKSDGGLPMLETLFKYGVNTLIVPGIGEPGLNFLDNKIKVYISGGEETECIKNYLLNKLKSTDKPTISDCSKELLKKSAKYKNKI</sequence>
<evidence type="ECO:0000313" key="3">
    <source>
        <dbReference type="Proteomes" id="UP000050301"/>
    </source>
</evidence>
<reference evidence="2 3" key="1">
    <citation type="submission" date="2015-09" db="EMBL/GenBank/DDBJ databases">
        <title>Heavy metals and arsenic resistance mechanisms in polyextremophilic archaea of the family Ferroplasmaceae.</title>
        <authorList>
            <person name="Bulaev A.G."/>
            <person name="Kanygina A.V."/>
        </authorList>
    </citation>
    <scope>NUCLEOTIDE SEQUENCE [LARGE SCALE GENOMIC DNA]</scope>
    <source>
        <strain evidence="2 3">BH2</strain>
    </source>
</reference>
<dbReference type="EMBL" id="LKBH01000173">
    <property type="protein sequence ID" value="KQB35255.1"/>
    <property type="molecule type" value="Genomic_DNA"/>
</dbReference>
<accession>A0A0Q0RIK0</accession>
<dbReference type="GeneID" id="84222560"/>
<evidence type="ECO:0000313" key="2">
    <source>
        <dbReference type="EMBL" id="KQB35255.1"/>
    </source>
</evidence>
<dbReference type="InParanoid" id="A0A0Q0RIK0"/>
<dbReference type="InterPro" id="IPR036105">
    <property type="entry name" value="DiNase_FeMo-co_biosyn_sf"/>
</dbReference>
<dbReference type="RefSeq" id="WP_048101450.1">
    <property type="nucleotide sequence ID" value="NZ_LKBH01000173.1"/>
</dbReference>
<feature type="domain" description="Dinitrogenase iron-molybdenum cofactor biosynthesis" evidence="1">
    <location>
        <begin position="11"/>
        <end position="100"/>
    </location>
</feature>
<gene>
    <name evidence="2" type="ORF">AOG55_07255</name>
</gene>
<protein>
    <recommendedName>
        <fullName evidence="1">Dinitrogenase iron-molybdenum cofactor biosynthesis domain-containing protein</fullName>
    </recommendedName>
</protein>
<evidence type="ECO:0000259" key="1">
    <source>
        <dbReference type="Pfam" id="PF02579"/>
    </source>
</evidence>
<dbReference type="Proteomes" id="UP000050301">
    <property type="component" value="Unassembled WGS sequence"/>
</dbReference>
<dbReference type="SUPFAM" id="SSF53146">
    <property type="entry name" value="Nitrogenase accessory factor-like"/>
    <property type="match status" value="1"/>
</dbReference>
<dbReference type="Gene3D" id="3.30.420.130">
    <property type="entry name" value="Dinitrogenase iron-molybdenum cofactor biosynthesis domain"/>
    <property type="match status" value="1"/>
</dbReference>
<keyword evidence="3" id="KW-1185">Reference proteome</keyword>
<dbReference type="AlphaFoldDB" id="A0A0Q0RIK0"/>
<dbReference type="Pfam" id="PF02579">
    <property type="entry name" value="Nitro_FeMo-Co"/>
    <property type="match status" value="1"/>
</dbReference>
<name>A0A0Q0RIK0_9ARCH</name>
<comment type="caution">
    <text evidence="2">The sequence shown here is derived from an EMBL/GenBank/DDBJ whole genome shotgun (WGS) entry which is preliminary data.</text>
</comment>